<evidence type="ECO:0000313" key="5">
    <source>
        <dbReference type="Proteomes" id="UP001500840"/>
    </source>
</evidence>
<accession>A0ABP8NGV6</accession>
<dbReference type="InterPro" id="IPR020103">
    <property type="entry name" value="PsdUridine_synth_cat_dom_sf"/>
</dbReference>
<dbReference type="SUPFAM" id="SSF55120">
    <property type="entry name" value="Pseudouridine synthase"/>
    <property type="match status" value="1"/>
</dbReference>
<proteinExistence type="inferred from homology"/>
<name>A0ABP8NGV6_9BACT</name>
<dbReference type="EMBL" id="BAABGA010000082">
    <property type="protein sequence ID" value="GAA4466799.1"/>
    <property type="molecule type" value="Genomic_DNA"/>
</dbReference>
<comment type="caution">
    <text evidence="4">The sequence shown here is derived from an EMBL/GenBank/DDBJ whole genome shotgun (WGS) entry which is preliminary data.</text>
</comment>
<evidence type="ECO:0000256" key="1">
    <source>
        <dbReference type="ARBA" id="ARBA00010876"/>
    </source>
</evidence>
<gene>
    <name evidence="4" type="ORF">GCM10023156_56080</name>
</gene>
<organism evidence="4 5">
    <name type="scientific">Novipirellula rosea</name>
    <dbReference type="NCBI Taxonomy" id="1031540"/>
    <lineage>
        <taxon>Bacteria</taxon>
        <taxon>Pseudomonadati</taxon>
        <taxon>Planctomycetota</taxon>
        <taxon>Planctomycetia</taxon>
        <taxon>Pirellulales</taxon>
        <taxon>Pirellulaceae</taxon>
        <taxon>Novipirellula</taxon>
    </lineage>
</organism>
<protein>
    <recommendedName>
        <fullName evidence="2">Pseudouridine synthase</fullName>
        <ecNumber evidence="2">5.4.99.-</ecNumber>
    </recommendedName>
</protein>
<keyword evidence="2" id="KW-0413">Isomerase</keyword>
<dbReference type="InterPro" id="IPR006225">
    <property type="entry name" value="PsdUridine_synth_RluC/D"/>
</dbReference>
<dbReference type="Gene3D" id="3.30.2350.10">
    <property type="entry name" value="Pseudouridine synthase"/>
    <property type="match status" value="1"/>
</dbReference>
<comment type="function">
    <text evidence="2">Responsible for synthesis of pseudouridine from uracil.</text>
</comment>
<feature type="domain" description="Pseudouridine synthase RsuA/RluA-like" evidence="3">
    <location>
        <begin position="101"/>
        <end position="252"/>
    </location>
</feature>
<sequence>MKSFVVDPLPGSIPYENRRSIRVKAKFSGMKFIDFLGEYHPPTPRDAWLGWINAGEILIDSFPVRAERIVREGDHFTHVMSDVVEPDVNSAITILHEDDSIIAVDKPAPLPIHPSGRFHRNTLSWMLERYYDGEKLRVAHRLDANTTGVAVLCRTAAAAGFVQPQFERREVKKLYLARVSGTVPWDEHRCDLSIAHASDVMKRRLSVGARVTCASGQEARTDFKVIQRLPDNTTLVQAIPLTGRTNQIRVHCWSLGFPILGDLLYLQDKQIGEQQTHTMTDPPMCLHAHQLTFCHPEHQTPVTYQSPAPKWWGNIANSVAK</sequence>
<dbReference type="EC" id="5.4.99.-" evidence="2"/>
<dbReference type="InterPro" id="IPR050188">
    <property type="entry name" value="RluA_PseudoU_synthase"/>
</dbReference>
<reference evidence="5" key="1">
    <citation type="journal article" date="2019" name="Int. J. Syst. Evol. Microbiol.">
        <title>The Global Catalogue of Microorganisms (GCM) 10K type strain sequencing project: providing services to taxonomists for standard genome sequencing and annotation.</title>
        <authorList>
            <consortium name="The Broad Institute Genomics Platform"/>
            <consortium name="The Broad Institute Genome Sequencing Center for Infectious Disease"/>
            <person name="Wu L."/>
            <person name="Ma J."/>
        </authorList>
    </citation>
    <scope>NUCLEOTIDE SEQUENCE [LARGE SCALE GENOMIC DNA]</scope>
    <source>
        <strain evidence="5">JCM 17759</strain>
    </source>
</reference>
<comment type="catalytic activity">
    <reaction evidence="2">
        <text>a uridine in RNA = a pseudouridine in RNA</text>
        <dbReference type="Rhea" id="RHEA:48348"/>
        <dbReference type="Rhea" id="RHEA-COMP:12068"/>
        <dbReference type="Rhea" id="RHEA-COMP:12069"/>
        <dbReference type="ChEBI" id="CHEBI:65314"/>
        <dbReference type="ChEBI" id="CHEBI:65315"/>
    </reaction>
</comment>
<comment type="similarity">
    <text evidence="1 2">Belongs to the pseudouridine synthase RluA family.</text>
</comment>
<dbReference type="PANTHER" id="PTHR21600">
    <property type="entry name" value="MITOCHONDRIAL RNA PSEUDOURIDINE SYNTHASE"/>
    <property type="match status" value="1"/>
</dbReference>
<evidence type="ECO:0000256" key="2">
    <source>
        <dbReference type="RuleBase" id="RU362028"/>
    </source>
</evidence>
<keyword evidence="5" id="KW-1185">Reference proteome</keyword>
<dbReference type="PANTHER" id="PTHR21600:SF87">
    <property type="entry name" value="RNA PSEUDOURIDYLATE SYNTHASE DOMAIN-CONTAINING PROTEIN 1"/>
    <property type="match status" value="1"/>
</dbReference>
<evidence type="ECO:0000313" key="4">
    <source>
        <dbReference type="EMBL" id="GAA4466799.1"/>
    </source>
</evidence>
<dbReference type="RefSeq" id="WP_345327028.1">
    <property type="nucleotide sequence ID" value="NZ_BAABGA010000082.1"/>
</dbReference>
<dbReference type="Pfam" id="PF00849">
    <property type="entry name" value="PseudoU_synth_2"/>
    <property type="match status" value="1"/>
</dbReference>
<dbReference type="NCBIfam" id="TIGR00005">
    <property type="entry name" value="rluA_subfam"/>
    <property type="match status" value="1"/>
</dbReference>
<evidence type="ECO:0000259" key="3">
    <source>
        <dbReference type="Pfam" id="PF00849"/>
    </source>
</evidence>
<dbReference type="Proteomes" id="UP001500840">
    <property type="component" value="Unassembled WGS sequence"/>
</dbReference>
<dbReference type="InterPro" id="IPR006145">
    <property type="entry name" value="PsdUridine_synth_RsuA/RluA"/>
</dbReference>